<keyword evidence="9" id="KW-1185">Reference proteome</keyword>
<dbReference type="InterPro" id="IPR039391">
    <property type="entry name" value="Phytocyanin-like"/>
</dbReference>
<dbReference type="InterPro" id="IPR003245">
    <property type="entry name" value="Phytocyanin_dom"/>
</dbReference>
<keyword evidence="3" id="KW-1015">Disulfide bond</keyword>
<keyword evidence="1" id="KW-0479">Metal-binding</keyword>
<evidence type="ECO:0000259" key="7">
    <source>
        <dbReference type="PROSITE" id="PS51485"/>
    </source>
</evidence>
<dbReference type="InParanoid" id="A0A1Q3BHJ1"/>
<comment type="caution">
    <text evidence="8">The sequence shown here is derived from an EMBL/GenBank/DDBJ whole genome shotgun (WGS) entry which is preliminary data.</text>
</comment>
<dbReference type="STRING" id="3775.A0A1Q3BHJ1"/>
<protein>
    <recommendedName>
        <fullName evidence="4">Basic blue protein</fullName>
    </recommendedName>
    <alternativeName>
        <fullName evidence="5">Plantacyanin</fullName>
    </alternativeName>
</protein>
<dbReference type="PANTHER" id="PTHR33021:SF292">
    <property type="entry name" value="EARLY NODULIN-LIKE PROTEIN 22"/>
    <property type="match status" value="1"/>
</dbReference>
<dbReference type="GO" id="GO:0046872">
    <property type="term" value="F:metal ion binding"/>
    <property type="evidence" value="ECO:0007669"/>
    <property type="project" value="UniProtKB-KW"/>
</dbReference>
<evidence type="ECO:0000256" key="2">
    <source>
        <dbReference type="ARBA" id="ARBA00023008"/>
    </source>
</evidence>
<feature type="signal peptide" evidence="6">
    <location>
        <begin position="1"/>
        <end position="27"/>
    </location>
</feature>
<dbReference type="Proteomes" id="UP000187406">
    <property type="component" value="Unassembled WGS sequence"/>
</dbReference>
<evidence type="ECO:0000256" key="6">
    <source>
        <dbReference type="SAM" id="SignalP"/>
    </source>
</evidence>
<dbReference type="CDD" id="cd11013">
    <property type="entry name" value="Plantacyanin"/>
    <property type="match status" value="1"/>
</dbReference>
<dbReference type="AlphaFoldDB" id="A0A1Q3BHJ1"/>
<dbReference type="GO" id="GO:0009055">
    <property type="term" value="F:electron transfer activity"/>
    <property type="evidence" value="ECO:0007669"/>
    <property type="project" value="InterPro"/>
</dbReference>
<dbReference type="SUPFAM" id="SSF49503">
    <property type="entry name" value="Cupredoxins"/>
    <property type="match status" value="1"/>
</dbReference>
<reference evidence="9" key="1">
    <citation type="submission" date="2016-04" db="EMBL/GenBank/DDBJ databases">
        <title>Cephalotus genome sequencing.</title>
        <authorList>
            <person name="Fukushima K."/>
            <person name="Hasebe M."/>
            <person name="Fang X."/>
        </authorList>
    </citation>
    <scope>NUCLEOTIDE SEQUENCE [LARGE SCALE GENOMIC DNA]</scope>
    <source>
        <strain evidence="9">cv. St1</strain>
    </source>
</reference>
<dbReference type="PANTHER" id="PTHR33021">
    <property type="entry name" value="BLUE COPPER PROTEIN"/>
    <property type="match status" value="1"/>
</dbReference>
<keyword evidence="2" id="KW-0186">Copper</keyword>
<keyword evidence="6" id="KW-0732">Signal</keyword>
<evidence type="ECO:0000256" key="5">
    <source>
        <dbReference type="ARBA" id="ARBA00082491"/>
    </source>
</evidence>
<evidence type="ECO:0000256" key="3">
    <source>
        <dbReference type="ARBA" id="ARBA00023157"/>
    </source>
</evidence>
<organism evidence="8 9">
    <name type="scientific">Cephalotus follicularis</name>
    <name type="common">Albany pitcher plant</name>
    <dbReference type="NCBI Taxonomy" id="3775"/>
    <lineage>
        <taxon>Eukaryota</taxon>
        <taxon>Viridiplantae</taxon>
        <taxon>Streptophyta</taxon>
        <taxon>Embryophyta</taxon>
        <taxon>Tracheophyta</taxon>
        <taxon>Spermatophyta</taxon>
        <taxon>Magnoliopsida</taxon>
        <taxon>eudicotyledons</taxon>
        <taxon>Gunneridae</taxon>
        <taxon>Pentapetalae</taxon>
        <taxon>rosids</taxon>
        <taxon>fabids</taxon>
        <taxon>Oxalidales</taxon>
        <taxon>Cephalotaceae</taxon>
        <taxon>Cephalotus</taxon>
    </lineage>
</organism>
<feature type="chain" id="PRO_5012411016" description="Basic blue protein" evidence="6">
    <location>
        <begin position="28"/>
        <end position="132"/>
    </location>
</feature>
<evidence type="ECO:0000313" key="9">
    <source>
        <dbReference type="Proteomes" id="UP000187406"/>
    </source>
</evidence>
<proteinExistence type="predicted"/>
<name>A0A1Q3BHJ1_CEPFO</name>
<evidence type="ECO:0000313" key="8">
    <source>
        <dbReference type="EMBL" id="GAV67388.1"/>
    </source>
</evidence>
<dbReference type="EMBL" id="BDDD01000541">
    <property type="protein sequence ID" value="GAV67388.1"/>
    <property type="molecule type" value="Genomic_DNA"/>
</dbReference>
<dbReference type="Pfam" id="PF02298">
    <property type="entry name" value="Cu_bind_like"/>
    <property type="match status" value="1"/>
</dbReference>
<gene>
    <name evidence="8" type="ORF">CFOL_v3_10894</name>
</gene>
<dbReference type="GO" id="GO:0005886">
    <property type="term" value="C:plasma membrane"/>
    <property type="evidence" value="ECO:0007669"/>
    <property type="project" value="TreeGrafter"/>
</dbReference>
<evidence type="ECO:0000256" key="4">
    <source>
        <dbReference type="ARBA" id="ARBA00071970"/>
    </source>
</evidence>
<evidence type="ECO:0000256" key="1">
    <source>
        <dbReference type="ARBA" id="ARBA00022723"/>
    </source>
</evidence>
<dbReference type="FunFam" id="2.60.40.420:FF:000013">
    <property type="entry name" value="basic blue protein-like"/>
    <property type="match status" value="1"/>
</dbReference>
<dbReference type="Gene3D" id="2.60.40.420">
    <property type="entry name" value="Cupredoxins - blue copper proteins"/>
    <property type="match status" value="1"/>
</dbReference>
<dbReference type="OrthoDB" id="1934652at2759"/>
<sequence length="132" mass="14622">MALARSTALVATMVLLFVVLHCEIAHAKTWTVGDGFGWTLAIDMETWPQGKKFYAGDILVFNYDYQEANVVVVNQQGHDTCTVNARAREYDSGHDRIQLAFGPNYFINSYQDGACAAGMKMAIYAKARPPLP</sequence>
<dbReference type="InterPro" id="IPR008972">
    <property type="entry name" value="Cupredoxin"/>
</dbReference>
<dbReference type="PROSITE" id="PS51485">
    <property type="entry name" value="PHYTOCYANIN"/>
    <property type="match status" value="1"/>
</dbReference>
<dbReference type="InterPro" id="IPR041844">
    <property type="entry name" value="Plantacyanin"/>
</dbReference>
<feature type="domain" description="Phytocyanin" evidence="7">
    <location>
        <begin position="28"/>
        <end position="127"/>
    </location>
</feature>
<accession>A0A1Q3BHJ1</accession>